<organism evidence="3 4">
    <name type="scientific">Neohortaea acidophila</name>
    <dbReference type="NCBI Taxonomy" id="245834"/>
    <lineage>
        <taxon>Eukaryota</taxon>
        <taxon>Fungi</taxon>
        <taxon>Dikarya</taxon>
        <taxon>Ascomycota</taxon>
        <taxon>Pezizomycotina</taxon>
        <taxon>Dothideomycetes</taxon>
        <taxon>Dothideomycetidae</taxon>
        <taxon>Mycosphaerellales</taxon>
        <taxon>Teratosphaeriaceae</taxon>
        <taxon>Neohortaea</taxon>
    </lineage>
</organism>
<evidence type="ECO:0000313" key="4">
    <source>
        <dbReference type="Proteomes" id="UP000799767"/>
    </source>
</evidence>
<evidence type="ECO:0000313" key="3">
    <source>
        <dbReference type="EMBL" id="KAF2486967.1"/>
    </source>
</evidence>
<feature type="compositionally biased region" description="Basic and acidic residues" evidence="1">
    <location>
        <begin position="1"/>
        <end position="16"/>
    </location>
</feature>
<keyword evidence="4" id="KW-1185">Reference proteome</keyword>
<dbReference type="GeneID" id="54476199"/>
<keyword evidence="2" id="KW-0812">Transmembrane</keyword>
<evidence type="ECO:0000256" key="1">
    <source>
        <dbReference type="SAM" id="MobiDB-lite"/>
    </source>
</evidence>
<evidence type="ECO:0000256" key="2">
    <source>
        <dbReference type="SAM" id="Phobius"/>
    </source>
</evidence>
<feature type="region of interest" description="Disordered" evidence="1">
    <location>
        <begin position="1"/>
        <end position="32"/>
    </location>
</feature>
<dbReference type="EMBL" id="MU001632">
    <property type="protein sequence ID" value="KAF2486967.1"/>
    <property type="molecule type" value="Genomic_DNA"/>
</dbReference>
<dbReference type="AlphaFoldDB" id="A0A6A6Q6E4"/>
<keyword evidence="2" id="KW-0472">Membrane</keyword>
<reference evidence="3" key="1">
    <citation type="journal article" date="2020" name="Stud. Mycol.">
        <title>101 Dothideomycetes genomes: a test case for predicting lifestyles and emergence of pathogens.</title>
        <authorList>
            <person name="Haridas S."/>
            <person name="Albert R."/>
            <person name="Binder M."/>
            <person name="Bloem J."/>
            <person name="Labutti K."/>
            <person name="Salamov A."/>
            <person name="Andreopoulos B."/>
            <person name="Baker S."/>
            <person name="Barry K."/>
            <person name="Bills G."/>
            <person name="Bluhm B."/>
            <person name="Cannon C."/>
            <person name="Castanera R."/>
            <person name="Culley D."/>
            <person name="Daum C."/>
            <person name="Ezra D."/>
            <person name="Gonzalez J."/>
            <person name="Henrissat B."/>
            <person name="Kuo A."/>
            <person name="Liang C."/>
            <person name="Lipzen A."/>
            <person name="Lutzoni F."/>
            <person name="Magnuson J."/>
            <person name="Mondo S."/>
            <person name="Nolan M."/>
            <person name="Ohm R."/>
            <person name="Pangilinan J."/>
            <person name="Park H.-J."/>
            <person name="Ramirez L."/>
            <person name="Alfaro M."/>
            <person name="Sun H."/>
            <person name="Tritt A."/>
            <person name="Yoshinaga Y."/>
            <person name="Zwiers L.-H."/>
            <person name="Turgeon B."/>
            <person name="Goodwin S."/>
            <person name="Spatafora J."/>
            <person name="Crous P."/>
            <person name="Grigoriev I."/>
        </authorList>
    </citation>
    <scope>NUCLEOTIDE SEQUENCE</scope>
    <source>
        <strain evidence="3">CBS 113389</strain>
    </source>
</reference>
<dbReference type="RefSeq" id="XP_033593536.1">
    <property type="nucleotide sequence ID" value="XM_033735197.1"/>
</dbReference>
<protein>
    <submittedName>
        <fullName evidence="3">Uncharacterized protein</fullName>
    </submittedName>
</protein>
<keyword evidence="2" id="KW-1133">Transmembrane helix</keyword>
<feature type="transmembrane region" description="Helical" evidence="2">
    <location>
        <begin position="51"/>
        <end position="78"/>
    </location>
</feature>
<name>A0A6A6Q6E4_9PEZI</name>
<dbReference type="OrthoDB" id="4476201at2759"/>
<accession>A0A6A6Q6E4</accession>
<gene>
    <name evidence="3" type="ORF">BDY17DRAFT_308309</name>
</gene>
<proteinExistence type="predicted"/>
<sequence>MAITEKGEAVVTHDLEAPTPPNEGIGDATQQDEIDMHRLGRKPQLKRQRNFHAISILGLTSMTMISWTGGFTALAFTYTNGGRAVISQFIFGDPTVLTPNQNTKMHRYKGGFSAHQNISQNG</sequence>
<dbReference type="Proteomes" id="UP000799767">
    <property type="component" value="Unassembled WGS sequence"/>
</dbReference>